<dbReference type="GO" id="GO:0005737">
    <property type="term" value="C:cytoplasm"/>
    <property type="evidence" value="ECO:0007669"/>
    <property type="project" value="UniProtKB-SubCell"/>
</dbReference>
<comment type="caution">
    <text evidence="13">The sequence shown here is derived from an EMBL/GenBank/DDBJ whole genome shotgun (WGS) entry which is preliminary data.</text>
</comment>
<accession>A0A1F5T106</accession>
<dbReference type="EMBL" id="MFFY01000002">
    <property type="protein sequence ID" value="OGF32151.1"/>
    <property type="molecule type" value="Genomic_DNA"/>
</dbReference>
<dbReference type="PANTHER" id="PTHR17490">
    <property type="entry name" value="SUA5"/>
    <property type="match status" value="1"/>
</dbReference>
<reference evidence="13 14" key="1">
    <citation type="journal article" date="2016" name="Nat. Commun.">
        <title>Thousands of microbial genomes shed light on interconnected biogeochemical processes in an aquifer system.</title>
        <authorList>
            <person name="Anantharaman K."/>
            <person name="Brown C.T."/>
            <person name="Hug L.A."/>
            <person name="Sharon I."/>
            <person name="Castelle C.J."/>
            <person name="Probst A.J."/>
            <person name="Thomas B.C."/>
            <person name="Singh A."/>
            <person name="Wilkins M.J."/>
            <person name="Karaoz U."/>
            <person name="Brodie E.L."/>
            <person name="Williams K.H."/>
            <person name="Hubbard S.S."/>
            <person name="Banfield J.F."/>
        </authorList>
    </citation>
    <scope>NUCLEOTIDE SEQUENCE [LARGE SCALE GENOMIC DNA]</scope>
</reference>
<dbReference type="GO" id="GO:0006450">
    <property type="term" value="P:regulation of translational fidelity"/>
    <property type="evidence" value="ECO:0007669"/>
    <property type="project" value="TreeGrafter"/>
</dbReference>
<dbReference type="Gene3D" id="3.90.870.10">
    <property type="entry name" value="DHBP synthase"/>
    <property type="match status" value="1"/>
</dbReference>
<dbReference type="Pfam" id="PF01300">
    <property type="entry name" value="Sua5_yciO_yrdC"/>
    <property type="match status" value="2"/>
</dbReference>
<evidence type="ECO:0000256" key="6">
    <source>
        <dbReference type="ARBA" id="ARBA00022694"/>
    </source>
</evidence>
<keyword evidence="6" id="KW-0819">tRNA processing</keyword>
<keyword evidence="9" id="KW-0067">ATP-binding</keyword>
<evidence type="ECO:0000313" key="14">
    <source>
        <dbReference type="Proteomes" id="UP000176915"/>
    </source>
</evidence>
<evidence type="ECO:0000256" key="8">
    <source>
        <dbReference type="ARBA" id="ARBA00022741"/>
    </source>
</evidence>
<dbReference type="PANTHER" id="PTHR17490:SF16">
    <property type="entry name" value="THREONYLCARBAMOYL-AMP SYNTHASE"/>
    <property type="match status" value="1"/>
</dbReference>
<dbReference type="GO" id="GO:0061710">
    <property type="term" value="F:L-threonylcarbamoyladenylate synthase"/>
    <property type="evidence" value="ECO:0007669"/>
    <property type="project" value="UniProtKB-EC"/>
</dbReference>
<dbReference type="InterPro" id="IPR017945">
    <property type="entry name" value="DHBP_synth_RibB-like_a/b_dom"/>
</dbReference>
<dbReference type="GO" id="GO:0005524">
    <property type="term" value="F:ATP binding"/>
    <property type="evidence" value="ECO:0007669"/>
    <property type="project" value="UniProtKB-KW"/>
</dbReference>
<comment type="similarity">
    <text evidence="2">Belongs to the SUA5 family.</text>
</comment>
<comment type="subcellular location">
    <subcellularLocation>
        <location evidence="1">Cytoplasm</location>
    </subcellularLocation>
</comment>
<keyword evidence="7" id="KW-0548">Nucleotidyltransferase</keyword>
<proteinExistence type="inferred from homology"/>
<dbReference type="SUPFAM" id="SSF55821">
    <property type="entry name" value="YrdC/RibB"/>
    <property type="match status" value="1"/>
</dbReference>
<dbReference type="PROSITE" id="PS51163">
    <property type="entry name" value="YRDC"/>
    <property type="match status" value="1"/>
</dbReference>
<dbReference type="Proteomes" id="UP000176915">
    <property type="component" value="Unassembled WGS sequence"/>
</dbReference>
<evidence type="ECO:0000256" key="3">
    <source>
        <dbReference type="ARBA" id="ARBA00012584"/>
    </source>
</evidence>
<dbReference type="GO" id="GO:0000049">
    <property type="term" value="F:tRNA binding"/>
    <property type="evidence" value="ECO:0007669"/>
    <property type="project" value="TreeGrafter"/>
</dbReference>
<dbReference type="EC" id="2.7.7.87" evidence="3"/>
<dbReference type="GO" id="GO:0003725">
    <property type="term" value="F:double-stranded RNA binding"/>
    <property type="evidence" value="ECO:0007669"/>
    <property type="project" value="InterPro"/>
</dbReference>
<dbReference type="InterPro" id="IPR050156">
    <property type="entry name" value="TC-AMP_synthase_SUA5"/>
</dbReference>
<dbReference type="AlphaFoldDB" id="A0A1F5T106"/>
<evidence type="ECO:0000256" key="5">
    <source>
        <dbReference type="ARBA" id="ARBA00022679"/>
    </source>
</evidence>
<evidence type="ECO:0000256" key="9">
    <source>
        <dbReference type="ARBA" id="ARBA00022840"/>
    </source>
</evidence>
<feature type="domain" description="YrdC-like" evidence="12">
    <location>
        <begin position="18"/>
        <end position="226"/>
    </location>
</feature>
<evidence type="ECO:0000256" key="10">
    <source>
        <dbReference type="ARBA" id="ARBA00029774"/>
    </source>
</evidence>
<comment type="catalytic activity">
    <reaction evidence="11">
        <text>L-threonine + hydrogencarbonate + ATP = L-threonylcarbamoyladenylate + diphosphate + H2O</text>
        <dbReference type="Rhea" id="RHEA:36407"/>
        <dbReference type="ChEBI" id="CHEBI:15377"/>
        <dbReference type="ChEBI" id="CHEBI:17544"/>
        <dbReference type="ChEBI" id="CHEBI:30616"/>
        <dbReference type="ChEBI" id="CHEBI:33019"/>
        <dbReference type="ChEBI" id="CHEBI:57926"/>
        <dbReference type="ChEBI" id="CHEBI:73682"/>
        <dbReference type="EC" id="2.7.7.87"/>
    </reaction>
</comment>
<organism evidence="13 14">
    <name type="scientific">Candidatus Falkowbacteria bacterium RIFCSPLOWO2_12_FULL_45_13</name>
    <dbReference type="NCBI Taxonomy" id="1797991"/>
    <lineage>
        <taxon>Bacteria</taxon>
        <taxon>Candidatus Falkowiibacteriota</taxon>
    </lineage>
</organism>
<keyword evidence="4" id="KW-0963">Cytoplasm</keyword>
<sequence>MTKSKMPTIKIDINKITQEQIDLIVVYLKRGQVIAYPTDTIYGLGCDTRDQLAVKKIKKIKGRDAQKREGEKAMLALVSDFEMLKQYCLVSEEQEGYLRAIWPGCASFNHITSPTPLYKGVAQKPVTVILESKRNLPAELTGGLNSLAVRLPKSEFLIKIIKQAGFPIVSTSLNKTGEPSLDNVQNLGKYFKHLPDLAVDAGTIAGEKPSRLVDIRDMGNVKVIRE</sequence>
<dbReference type="GO" id="GO:0008033">
    <property type="term" value="P:tRNA processing"/>
    <property type="evidence" value="ECO:0007669"/>
    <property type="project" value="UniProtKB-KW"/>
</dbReference>
<evidence type="ECO:0000256" key="4">
    <source>
        <dbReference type="ARBA" id="ARBA00022490"/>
    </source>
</evidence>
<evidence type="ECO:0000256" key="1">
    <source>
        <dbReference type="ARBA" id="ARBA00004496"/>
    </source>
</evidence>
<keyword evidence="8" id="KW-0547">Nucleotide-binding</keyword>
<keyword evidence="5" id="KW-0808">Transferase</keyword>
<dbReference type="InterPro" id="IPR006070">
    <property type="entry name" value="Sua5-like_dom"/>
</dbReference>
<protein>
    <recommendedName>
        <fullName evidence="10">L-threonylcarbamoyladenylate synthase</fullName>
        <ecNumber evidence="3">2.7.7.87</ecNumber>
    </recommendedName>
    <alternativeName>
        <fullName evidence="10">L-threonylcarbamoyladenylate synthase</fullName>
    </alternativeName>
</protein>
<evidence type="ECO:0000259" key="12">
    <source>
        <dbReference type="PROSITE" id="PS51163"/>
    </source>
</evidence>
<evidence type="ECO:0000256" key="11">
    <source>
        <dbReference type="ARBA" id="ARBA00048366"/>
    </source>
</evidence>
<name>A0A1F5T106_9BACT</name>
<evidence type="ECO:0000313" key="13">
    <source>
        <dbReference type="EMBL" id="OGF32151.1"/>
    </source>
</evidence>
<gene>
    <name evidence="13" type="ORF">A3H09_01435</name>
</gene>
<evidence type="ECO:0000256" key="2">
    <source>
        <dbReference type="ARBA" id="ARBA00007663"/>
    </source>
</evidence>
<evidence type="ECO:0000256" key="7">
    <source>
        <dbReference type="ARBA" id="ARBA00022695"/>
    </source>
</evidence>